<proteinExistence type="predicted"/>
<evidence type="ECO:0000313" key="1">
    <source>
        <dbReference type="EMBL" id="KAI5679625.1"/>
    </source>
</evidence>
<name>A0ACC0C3V8_CATRO</name>
<sequence length="119" mass="12798">MSQGRKIYAVILIISCLTILASPCFGTIDLIGLGFGLPIGNPCLVSFVNTQGCIQELIASFLSLQVHLIGPQCCKAAMAIDDNCWPKIFPLNPLFPPEIKNYCATIIPLPSPLPPAIPY</sequence>
<organism evidence="1 2">
    <name type="scientific">Catharanthus roseus</name>
    <name type="common">Madagascar periwinkle</name>
    <name type="synonym">Vinca rosea</name>
    <dbReference type="NCBI Taxonomy" id="4058"/>
    <lineage>
        <taxon>Eukaryota</taxon>
        <taxon>Viridiplantae</taxon>
        <taxon>Streptophyta</taxon>
        <taxon>Embryophyta</taxon>
        <taxon>Tracheophyta</taxon>
        <taxon>Spermatophyta</taxon>
        <taxon>Magnoliopsida</taxon>
        <taxon>eudicotyledons</taxon>
        <taxon>Gunneridae</taxon>
        <taxon>Pentapetalae</taxon>
        <taxon>asterids</taxon>
        <taxon>lamiids</taxon>
        <taxon>Gentianales</taxon>
        <taxon>Apocynaceae</taxon>
        <taxon>Rauvolfioideae</taxon>
        <taxon>Vinceae</taxon>
        <taxon>Catharanthinae</taxon>
        <taxon>Catharanthus</taxon>
    </lineage>
</organism>
<comment type="caution">
    <text evidence="1">The sequence shown here is derived from an EMBL/GenBank/DDBJ whole genome shotgun (WGS) entry which is preliminary data.</text>
</comment>
<reference evidence="2" key="1">
    <citation type="journal article" date="2023" name="Nat. Plants">
        <title>Single-cell RNA sequencing provides a high-resolution roadmap for understanding the multicellular compartmentation of specialized metabolism.</title>
        <authorList>
            <person name="Sun S."/>
            <person name="Shen X."/>
            <person name="Li Y."/>
            <person name="Li Y."/>
            <person name="Wang S."/>
            <person name="Li R."/>
            <person name="Zhang H."/>
            <person name="Shen G."/>
            <person name="Guo B."/>
            <person name="Wei J."/>
            <person name="Xu J."/>
            <person name="St-Pierre B."/>
            <person name="Chen S."/>
            <person name="Sun C."/>
        </authorList>
    </citation>
    <scope>NUCLEOTIDE SEQUENCE [LARGE SCALE GENOMIC DNA]</scope>
</reference>
<accession>A0ACC0C3V8</accession>
<evidence type="ECO:0000313" key="2">
    <source>
        <dbReference type="Proteomes" id="UP001060085"/>
    </source>
</evidence>
<gene>
    <name evidence="1" type="ORF">M9H77_00852</name>
</gene>
<dbReference type="EMBL" id="CM044701">
    <property type="protein sequence ID" value="KAI5679625.1"/>
    <property type="molecule type" value="Genomic_DNA"/>
</dbReference>
<protein>
    <submittedName>
        <fullName evidence="1">Uncharacterized protein</fullName>
    </submittedName>
</protein>
<dbReference type="Proteomes" id="UP001060085">
    <property type="component" value="Linkage Group LG01"/>
</dbReference>
<keyword evidence="2" id="KW-1185">Reference proteome</keyword>